<sequence>MLQLVTPKLTHKRYSSSTLTLQTHLEYYITSSVTTLQPTSSQPSPKLHSTTNLFTTKLQATLYNQPRHNQAPSYTLQLSSTRLPTRLLYTMDLQPTPLQSSTRGTTPQHPARHLRCTP</sequence>
<organism evidence="2 3">
    <name type="scientific">Petrolisthes cinctipes</name>
    <name type="common">Flat porcelain crab</name>
    <dbReference type="NCBI Taxonomy" id="88211"/>
    <lineage>
        <taxon>Eukaryota</taxon>
        <taxon>Metazoa</taxon>
        <taxon>Ecdysozoa</taxon>
        <taxon>Arthropoda</taxon>
        <taxon>Crustacea</taxon>
        <taxon>Multicrustacea</taxon>
        <taxon>Malacostraca</taxon>
        <taxon>Eumalacostraca</taxon>
        <taxon>Eucarida</taxon>
        <taxon>Decapoda</taxon>
        <taxon>Pleocyemata</taxon>
        <taxon>Anomura</taxon>
        <taxon>Galatheoidea</taxon>
        <taxon>Porcellanidae</taxon>
        <taxon>Petrolisthes</taxon>
    </lineage>
</organism>
<evidence type="ECO:0000313" key="2">
    <source>
        <dbReference type="EMBL" id="KAK3891413.1"/>
    </source>
</evidence>
<accession>A0AAE1L0U7</accession>
<evidence type="ECO:0000313" key="3">
    <source>
        <dbReference type="Proteomes" id="UP001286313"/>
    </source>
</evidence>
<feature type="compositionally biased region" description="Polar residues" evidence="1">
    <location>
        <begin position="96"/>
        <end position="108"/>
    </location>
</feature>
<protein>
    <submittedName>
        <fullName evidence="2">Uncharacterized protein</fullName>
    </submittedName>
</protein>
<evidence type="ECO:0000256" key="1">
    <source>
        <dbReference type="SAM" id="MobiDB-lite"/>
    </source>
</evidence>
<comment type="caution">
    <text evidence="2">The sequence shown here is derived from an EMBL/GenBank/DDBJ whole genome shotgun (WGS) entry which is preliminary data.</text>
</comment>
<proteinExistence type="predicted"/>
<name>A0AAE1L0U7_PETCI</name>
<reference evidence="2" key="1">
    <citation type="submission" date="2023-10" db="EMBL/GenBank/DDBJ databases">
        <title>Genome assemblies of two species of porcelain crab, Petrolisthes cinctipes and Petrolisthes manimaculis (Anomura: Porcellanidae).</title>
        <authorList>
            <person name="Angst P."/>
        </authorList>
    </citation>
    <scope>NUCLEOTIDE SEQUENCE</scope>
    <source>
        <strain evidence="2">PB745_01</strain>
        <tissue evidence="2">Gill</tissue>
    </source>
</reference>
<dbReference type="AlphaFoldDB" id="A0AAE1L0U7"/>
<feature type="region of interest" description="Disordered" evidence="1">
    <location>
        <begin position="95"/>
        <end position="118"/>
    </location>
</feature>
<keyword evidence="3" id="KW-1185">Reference proteome</keyword>
<gene>
    <name evidence="2" type="ORF">Pcinc_004712</name>
</gene>
<dbReference type="EMBL" id="JAWQEG010000347">
    <property type="protein sequence ID" value="KAK3891413.1"/>
    <property type="molecule type" value="Genomic_DNA"/>
</dbReference>
<dbReference type="Proteomes" id="UP001286313">
    <property type="component" value="Unassembled WGS sequence"/>
</dbReference>